<dbReference type="InterPro" id="IPR013762">
    <property type="entry name" value="Integrase-like_cat_sf"/>
</dbReference>
<name>A0A3E0ILT6_9STAP</name>
<dbReference type="CDD" id="cd00397">
    <property type="entry name" value="DNA_BRE_C"/>
    <property type="match status" value="1"/>
</dbReference>
<evidence type="ECO:0000256" key="1">
    <source>
        <dbReference type="ARBA" id="ARBA00023172"/>
    </source>
</evidence>
<dbReference type="AlphaFoldDB" id="A0A3E0ILT6"/>
<dbReference type="PANTHER" id="PTHR30349:SF64">
    <property type="entry name" value="PROPHAGE INTEGRASE INTD-RELATED"/>
    <property type="match status" value="1"/>
</dbReference>
<feature type="domain" description="Tyr recombinase" evidence="2">
    <location>
        <begin position="1"/>
        <end position="178"/>
    </location>
</feature>
<accession>A0A3E0ILT6</accession>
<dbReference type="Gene3D" id="1.10.443.10">
    <property type="entry name" value="Intergrase catalytic core"/>
    <property type="match status" value="1"/>
</dbReference>
<evidence type="ECO:0000313" key="4">
    <source>
        <dbReference type="Proteomes" id="UP000256562"/>
    </source>
</evidence>
<dbReference type="SUPFAM" id="SSF56349">
    <property type="entry name" value="DNA breaking-rejoining enzymes"/>
    <property type="match status" value="1"/>
</dbReference>
<evidence type="ECO:0000259" key="2">
    <source>
        <dbReference type="PROSITE" id="PS51898"/>
    </source>
</evidence>
<dbReference type="PANTHER" id="PTHR30349">
    <property type="entry name" value="PHAGE INTEGRASE-RELATED"/>
    <property type="match status" value="1"/>
</dbReference>
<dbReference type="Proteomes" id="UP000256562">
    <property type="component" value="Unassembled WGS sequence"/>
</dbReference>
<dbReference type="OrthoDB" id="9803188at2"/>
<keyword evidence="1" id="KW-0233">DNA recombination</keyword>
<gene>
    <name evidence="3" type="ORF">DOS83_11830</name>
</gene>
<dbReference type="GO" id="GO:0015074">
    <property type="term" value="P:DNA integration"/>
    <property type="evidence" value="ECO:0007669"/>
    <property type="project" value="InterPro"/>
</dbReference>
<dbReference type="EMBL" id="QKXQ01000565">
    <property type="protein sequence ID" value="REH91079.1"/>
    <property type="molecule type" value="Genomic_DNA"/>
</dbReference>
<dbReference type="PROSITE" id="PS51898">
    <property type="entry name" value="TYR_RECOMBINASE"/>
    <property type="match status" value="1"/>
</dbReference>
<dbReference type="GO" id="GO:0006310">
    <property type="term" value="P:DNA recombination"/>
    <property type="evidence" value="ECO:0007669"/>
    <property type="project" value="UniProtKB-KW"/>
</dbReference>
<dbReference type="InterPro" id="IPR002104">
    <property type="entry name" value="Integrase_catalytic"/>
</dbReference>
<dbReference type="InterPro" id="IPR011010">
    <property type="entry name" value="DNA_brk_join_enz"/>
</dbReference>
<protein>
    <recommendedName>
        <fullName evidence="2">Tyr recombinase domain-containing protein</fullName>
    </recommendedName>
</protein>
<proteinExistence type="predicted"/>
<sequence length="218" mass="24671">MYVYSPVRFAKSQKCFEDKVEYLAPSTHIILVMIETGGRFSDCINIKREDINEVKSELFLNGTKNENASRHVGVLNKLIKILLNYISKCPASINGYIYTCRKQITNSTVNKAIKTACASLGIKRNITSHSFRHTHASYLIHKDVNIYYISKRLGHSDISVTLNKYGHLLKEAQKEEEIKTVDLYKKYSAASLLPQAIQLKNGTCHLKILLGASFICIL</sequence>
<evidence type="ECO:0000313" key="3">
    <source>
        <dbReference type="EMBL" id="REH91079.1"/>
    </source>
</evidence>
<organism evidence="3 4">
    <name type="scientific">Staphylococcus felis</name>
    <dbReference type="NCBI Taxonomy" id="46127"/>
    <lineage>
        <taxon>Bacteria</taxon>
        <taxon>Bacillati</taxon>
        <taxon>Bacillota</taxon>
        <taxon>Bacilli</taxon>
        <taxon>Bacillales</taxon>
        <taxon>Staphylococcaceae</taxon>
        <taxon>Staphylococcus</taxon>
    </lineage>
</organism>
<comment type="caution">
    <text evidence="3">The sequence shown here is derived from an EMBL/GenBank/DDBJ whole genome shotgun (WGS) entry which is preliminary data.</text>
</comment>
<dbReference type="GO" id="GO:0003677">
    <property type="term" value="F:DNA binding"/>
    <property type="evidence" value="ECO:0007669"/>
    <property type="project" value="InterPro"/>
</dbReference>
<dbReference type="InterPro" id="IPR050090">
    <property type="entry name" value="Tyrosine_recombinase_XerCD"/>
</dbReference>
<reference evidence="3 4" key="1">
    <citation type="journal article" date="2018" name="Vet. Microbiol.">
        <title>Characterisation of Staphylococcus felis isolated from cats using whole genome sequencing.</title>
        <authorList>
            <person name="Worthing K."/>
            <person name="Pang S."/>
            <person name="Trott D.J."/>
            <person name="Abraham S."/>
            <person name="Coombs G.W."/>
            <person name="Jordan D."/>
            <person name="McIntyre L."/>
            <person name="Davies M.R."/>
            <person name="Norris J."/>
        </authorList>
    </citation>
    <scope>NUCLEOTIDE SEQUENCE [LARGE SCALE GENOMIC DNA]</scope>
    <source>
        <strain evidence="3 4">F9</strain>
    </source>
</reference>
<dbReference type="Pfam" id="PF00589">
    <property type="entry name" value="Phage_integrase"/>
    <property type="match status" value="1"/>
</dbReference>